<name>A0ABV6VK93_9ACTN</name>
<protein>
    <submittedName>
        <fullName evidence="1">Cellulase family glycosylhydrolase</fullName>
    </submittedName>
</protein>
<evidence type="ECO:0000313" key="2">
    <source>
        <dbReference type="Proteomes" id="UP001592582"/>
    </source>
</evidence>
<dbReference type="InterPro" id="IPR017853">
    <property type="entry name" value="GH"/>
</dbReference>
<dbReference type="EMBL" id="JBHEZX010000021">
    <property type="protein sequence ID" value="MFC1414121.1"/>
    <property type="molecule type" value="Genomic_DNA"/>
</dbReference>
<accession>A0ABV6VK93</accession>
<keyword evidence="2" id="KW-1185">Reference proteome</keyword>
<dbReference type="InterPro" id="IPR001547">
    <property type="entry name" value="Glyco_hydro_5"/>
</dbReference>
<dbReference type="PANTHER" id="PTHR34142:SF1">
    <property type="entry name" value="GLYCOSIDE HYDROLASE FAMILY 5 DOMAIN-CONTAINING PROTEIN"/>
    <property type="match status" value="1"/>
</dbReference>
<dbReference type="SUPFAM" id="SSF51445">
    <property type="entry name" value="(Trans)glycosidases"/>
    <property type="match status" value="2"/>
</dbReference>
<dbReference type="Gene3D" id="3.20.20.80">
    <property type="entry name" value="Glycosidases"/>
    <property type="match status" value="2"/>
</dbReference>
<sequence length="423" mass="44329">MSPVSAALHRRPTAPSRPPGRRLRPHRAAVGAAVLLLVAAGFVAPRLLAPDRAATVCARDALQERALLDLQQFASWLRQYRVAGFVGEVGWPGGPAVGATDSARWNALAEQWFTAADRMRLPVAAWAAGPWPAGYPLAVDRAAPGSRALSIPGPQTSVLARHTGPLRGVSAADGTFGTSAADFSAADPGAYGSAYGYEGAADDTYLAAQGVTLLRLSVSWERLQPVPMGPLAPAEVARLRDAVSAAQNHGLHVLLDLHGYGAFRAAPGRTLLLGSAQLPAGALADLWSRLIPALPPMYGYDLLNEPSRLAVKGQAAQLLWRAASQQAVDAIRRAGGTGVAVVGGYARMGPGDWGTAQPRPWIVDPRGRVAYDAHAYFDSDGSGRYASSYASELTRAQQSARQAPGCFGLDLFAPSSAVDRTLP</sequence>
<organism evidence="1 2">
    <name type="scientific">Streptacidiphilus alkalitolerans</name>
    <dbReference type="NCBI Taxonomy" id="3342712"/>
    <lineage>
        <taxon>Bacteria</taxon>
        <taxon>Bacillati</taxon>
        <taxon>Actinomycetota</taxon>
        <taxon>Actinomycetes</taxon>
        <taxon>Kitasatosporales</taxon>
        <taxon>Streptomycetaceae</taxon>
        <taxon>Streptacidiphilus</taxon>
    </lineage>
</organism>
<comment type="caution">
    <text evidence="1">The sequence shown here is derived from an EMBL/GenBank/DDBJ whole genome shotgun (WGS) entry which is preliminary data.</text>
</comment>
<gene>
    <name evidence="1" type="ORF">ACEZDG_33150</name>
</gene>
<evidence type="ECO:0000313" key="1">
    <source>
        <dbReference type="EMBL" id="MFC1414121.1"/>
    </source>
</evidence>
<dbReference type="Proteomes" id="UP001592582">
    <property type="component" value="Unassembled WGS sequence"/>
</dbReference>
<dbReference type="PANTHER" id="PTHR34142">
    <property type="entry name" value="ENDO-BETA-1,4-GLUCANASE A"/>
    <property type="match status" value="1"/>
</dbReference>
<reference evidence="1 2" key="1">
    <citation type="submission" date="2024-09" db="EMBL/GenBank/DDBJ databases">
        <authorList>
            <person name="Lee S.D."/>
        </authorList>
    </citation>
    <scope>NUCLEOTIDE SEQUENCE [LARGE SCALE GENOMIC DNA]</scope>
    <source>
        <strain evidence="1 2">N1-1</strain>
    </source>
</reference>
<proteinExistence type="predicted"/>
<dbReference type="Pfam" id="PF00150">
    <property type="entry name" value="Cellulase"/>
    <property type="match status" value="1"/>
</dbReference>